<sequence>MKGRRLASGAARLTIPPPPNDPGDRSNTSDYSSRPTIVFIRNSVGGQMPEGMVPLGTVAGYQAAYKEEGSTVVVRFIRIESGSQ</sequence>
<dbReference type="Proteomes" id="UP001458880">
    <property type="component" value="Unassembled WGS sequence"/>
</dbReference>
<protein>
    <submittedName>
        <fullName evidence="2">Uncharacterized protein</fullName>
    </submittedName>
</protein>
<evidence type="ECO:0000313" key="3">
    <source>
        <dbReference type="Proteomes" id="UP001458880"/>
    </source>
</evidence>
<gene>
    <name evidence="2" type="ORF">QE152_g40616</name>
</gene>
<reference evidence="2 3" key="1">
    <citation type="journal article" date="2024" name="BMC Genomics">
        <title>De novo assembly and annotation of Popillia japonica's genome with initial clues to its potential as an invasive pest.</title>
        <authorList>
            <person name="Cucini C."/>
            <person name="Boschi S."/>
            <person name="Funari R."/>
            <person name="Cardaioli E."/>
            <person name="Iannotti N."/>
            <person name="Marturano G."/>
            <person name="Paoli F."/>
            <person name="Bruttini M."/>
            <person name="Carapelli A."/>
            <person name="Frati F."/>
            <person name="Nardi F."/>
        </authorList>
    </citation>
    <scope>NUCLEOTIDE SEQUENCE [LARGE SCALE GENOMIC DNA]</scope>
    <source>
        <strain evidence="2">DMR45628</strain>
    </source>
</reference>
<dbReference type="EMBL" id="JASPKY010001257">
    <property type="protein sequence ID" value="KAK9675130.1"/>
    <property type="molecule type" value="Genomic_DNA"/>
</dbReference>
<dbReference type="AlphaFoldDB" id="A0AAW1HG96"/>
<feature type="region of interest" description="Disordered" evidence="1">
    <location>
        <begin position="1"/>
        <end position="34"/>
    </location>
</feature>
<name>A0AAW1HG96_POPJA</name>
<comment type="caution">
    <text evidence="2">The sequence shown here is derived from an EMBL/GenBank/DDBJ whole genome shotgun (WGS) entry which is preliminary data.</text>
</comment>
<accession>A0AAW1HG96</accession>
<feature type="compositionally biased region" description="Polar residues" evidence="1">
    <location>
        <begin position="25"/>
        <end position="34"/>
    </location>
</feature>
<keyword evidence="3" id="KW-1185">Reference proteome</keyword>
<evidence type="ECO:0000313" key="2">
    <source>
        <dbReference type="EMBL" id="KAK9675130.1"/>
    </source>
</evidence>
<organism evidence="2 3">
    <name type="scientific">Popillia japonica</name>
    <name type="common">Japanese beetle</name>
    <dbReference type="NCBI Taxonomy" id="7064"/>
    <lineage>
        <taxon>Eukaryota</taxon>
        <taxon>Metazoa</taxon>
        <taxon>Ecdysozoa</taxon>
        <taxon>Arthropoda</taxon>
        <taxon>Hexapoda</taxon>
        <taxon>Insecta</taxon>
        <taxon>Pterygota</taxon>
        <taxon>Neoptera</taxon>
        <taxon>Endopterygota</taxon>
        <taxon>Coleoptera</taxon>
        <taxon>Polyphaga</taxon>
        <taxon>Scarabaeiformia</taxon>
        <taxon>Scarabaeidae</taxon>
        <taxon>Rutelinae</taxon>
        <taxon>Popillia</taxon>
    </lineage>
</organism>
<evidence type="ECO:0000256" key="1">
    <source>
        <dbReference type="SAM" id="MobiDB-lite"/>
    </source>
</evidence>
<proteinExistence type="predicted"/>